<evidence type="ECO:0000313" key="1">
    <source>
        <dbReference type="EMBL" id="KAA2240368.1"/>
    </source>
</evidence>
<dbReference type="PANTHER" id="PTHR38733">
    <property type="entry name" value="PROTEIN MCRC"/>
    <property type="match status" value="1"/>
</dbReference>
<organism evidence="1 2">
    <name type="scientific">Chitinophaga agrisoli</name>
    <dbReference type="NCBI Taxonomy" id="2607653"/>
    <lineage>
        <taxon>Bacteria</taxon>
        <taxon>Pseudomonadati</taxon>
        <taxon>Bacteroidota</taxon>
        <taxon>Chitinophagia</taxon>
        <taxon>Chitinophagales</taxon>
        <taxon>Chitinophagaceae</taxon>
        <taxon>Chitinophaga</taxon>
    </lineage>
</organism>
<keyword evidence="1" id="KW-0540">Nuclease</keyword>
<dbReference type="Pfam" id="PF10117">
    <property type="entry name" value="McrBC"/>
    <property type="match status" value="1"/>
</dbReference>
<accession>A0A5B2VNS8</accession>
<dbReference type="RefSeq" id="WP_149841546.1">
    <property type="nucleotide sequence ID" value="NZ_VUOC01000004.1"/>
</dbReference>
<comment type="caution">
    <text evidence="1">The sequence shown here is derived from an EMBL/GenBank/DDBJ whole genome shotgun (WGS) entry which is preliminary data.</text>
</comment>
<dbReference type="AlphaFoldDB" id="A0A5B2VNS8"/>
<evidence type="ECO:0000313" key="2">
    <source>
        <dbReference type="Proteomes" id="UP000324611"/>
    </source>
</evidence>
<gene>
    <name evidence="1" type="ORF">F0L74_29880</name>
</gene>
<keyword evidence="1" id="KW-0255">Endonuclease</keyword>
<dbReference type="InterPro" id="IPR019292">
    <property type="entry name" value="McrC"/>
</dbReference>
<proteinExistence type="predicted"/>
<reference evidence="1 2" key="2">
    <citation type="submission" date="2019-09" db="EMBL/GenBank/DDBJ databases">
        <authorList>
            <person name="Jin C."/>
        </authorList>
    </citation>
    <scope>NUCLEOTIDE SEQUENCE [LARGE SCALE GENOMIC DNA]</scope>
    <source>
        <strain evidence="1 2">BN140078</strain>
    </source>
</reference>
<protein>
    <submittedName>
        <fullName evidence="1">Restriction endonuclease</fullName>
    </submittedName>
</protein>
<dbReference type="GO" id="GO:0004519">
    <property type="term" value="F:endonuclease activity"/>
    <property type="evidence" value="ECO:0007669"/>
    <property type="project" value="UniProtKB-KW"/>
</dbReference>
<name>A0A5B2VNS8_9BACT</name>
<dbReference type="PANTHER" id="PTHR38733:SF1">
    <property type="entry name" value="TYPE IV METHYL-DIRECTED RESTRICTION ENZYME ECOKMCRBC"/>
    <property type="match status" value="1"/>
</dbReference>
<keyword evidence="1" id="KW-0378">Hydrolase</keyword>
<dbReference type="Proteomes" id="UP000324611">
    <property type="component" value="Unassembled WGS sequence"/>
</dbReference>
<keyword evidence="2" id="KW-1185">Reference proteome</keyword>
<dbReference type="EMBL" id="VUOC01000004">
    <property type="protein sequence ID" value="KAA2240368.1"/>
    <property type="molecule type" value="Genomic_DNA"/>
</dbReference>
<reference evidence="1 2" key="1">
    <citation type="submission" date="2019-09" db="EMBL/GenBank/DDBJ databases">
        <title>Chitinophaga ginsengihumi sp. nov., isolated from soil of ginseng rhizosphere.</title>
        <authorList>
            <person name="Lee J."/>
        </authorList>
    </citation>
    <scope>NUCLEOTIDE SEQUENCE [LARGE SCALE GENOMIC DNA]</scope>
    <source>
        <strain evidence="1 2">BN140078</strain>
    </source>
</reference>
<sequence>MIKNQCIQVFEHQQLNINEQGFTRSHWEKLGWYNHKYGGRFFTLTPKGVKFSHYVGVIQVGNISIEILPKVGREGDETNKEIWQRVLIDMLQECNWMRVHSNENAALKLKSNSILEAYLEIFIQECEVLLREGLVKKYRTIQGNSSSLKGKLLFSQQIRKNSIHQERSFTQYQVFDLENIFNQILLKAIRIIPGISQHPLLNDRVYNLLLSFPDLQDVRVTHDTFSKLLFGRKTARYKQAVEIAIMLLLNMRPDISNGHHHVLAILFDMNELWEEYIYRQLRKQQTKDFWVAGQESRHFWLSDDDVFVKRIRPDIVITNNSNNKALILDTKWKVLFHNIPADGDLKQMYVYNDYWKSNSAFLVYPTLLYVPELTAYMGSFGKIETRTAMHNCGILKISVLDNDGKCLDRELGKKLYNYLSKLFN</sequence>